<dbReference type="EMBL" id="AE016820">
    <property type="protein sequence ID" value="AAS54575.2"/>
    <property type="molecule type" value="Genomic_DNA"/>
</dbReference>
<dbReference type="STRING" id="284811.Q74ZX2"/>
<dbReference type="OMA" id="CSVCNPS"/>
<feature type="compositionally biased region" description="Basic and acidic residues" evidence="1">
    <location>
        <begin position="442"/>
        <end position="452"/>
    </location>
</feature>
<dbReference type="GeneID" id="4623053"/>
<feature type="compositionally biased region" description="Polar residues" evidence="1">
    <location>
        <begin position="515"/>
        <end position="524"/>
    </location>
</feature>
<accession>Q74ZX2</accession>
<evidence type="ECO:0000313" key="2">
    <source>
        <dbReference type="EMBL" id="AAS54575.2"/>
    </source>
</evidence>
<dbReference type="Proteomes" id="UP000000591">
    <property type="component" value="Chromosome VII"/>
</dbReference>
<dbReference type="AlphaFoldDB" id="Q74ZX2"/>
<reference evidence="2 3" key="1">
    <citation type="journal article" date="2004" name="Science">
        <title>The Ashbya gossypii genome as a tool for mapping the ancient Saccharomyces cerevisiae genome.</title>
        <authorList>
            <person name="Dietrich F.S."/>
            <person name="Voegeli S."/>
            <person name="Brachat S."/>
            <person name="Lerch A."/>
            <person name="Gates K."/>
            <person name="Steiner S."/>
            <person name="Mohr C."/>
            <person name="Pohlmann R."/>
            <person name="Luedi P."/>
            <person name="Choi S."/>
            <person name="Wing R.A."/>
            <person name="Flavier A."/>
            <person name="Gaffney T.D."/>
            <person name="Philippsen P."/>
        </authorList>
    </citation>
    <scope>NUCLEOTIDE SEQUENCE [LARGE SCALE GENOMIC DNA]</scope>
    <source>
        <strain evidence="3">ATCC 10895 / CBS 109.51 / FGSC 9923 / NRRL Y-1056</strain>
    </source>
</reference>
<dbReference type="InParanoid" id="Q74ZX2"/>
<dbReference type="OrthoDB" id="3863715at2759"/>
<feature type="compositionally biased region" description="Polar residues" evidence="1">
    <location>
        <begin position="421"/>
        <end position="440"/>
    </location>
</feature>
<dbReference type="KEGG" id="ago:AGOS_AGR086C"/>
<feature type="compositionally biased region" description="Polar residues" evidence="1">
    <location>
        <begin position="490"/>
        <end position="507"/>
    </location>
</feature>
<evidence type="ECO:0000256" key="1">
    <source>
        <dbReference type="SAM" id="MobiDB-lite"/>
    </source>
</evidence>
<sequence>MVDIMSSPSKGVNDSQPMFVYQYITDEGFKVPQTDLNLYQLDGSLEHEWIDRGRGELRKIMKTVKGQLTQEIYDLIASDTLSTQKLLECCDKVTPNTVENKYVLLKRRYVAKGGIVIDRKRKDAPVIEPDSLFDMIMSAHLINDHMPWRKVYQHMKGLYANVTRELTNMVTGYCSHCNMDRSVRRFSRYKHYNVHEKLMPLERCHVEVFAPFDDEGVEKIQGKYSHLLYCRDYHSRFIWLLPLEGIAFRYLLPALAQLLCTMIRVPIFLETATLDRQDMFDICEVIARRYKFKIGLGLNSGTEFQKNGIKRVKQLLSEYKEECQDDWNMCLRLVLSRVNQTYADRVRGIPSDLLCNEIPNISMKFKQKQKKIIDQLYAHHVVHFKEAGGMIYLEDEESAFVMDDPDDDCTPVPEEPPVASDSIQNSATILTPITSTQITENEVARQDPDQLEIRPPSQNNESLSDRVSSEEPPVSKERKKRKISKRALKTASSPSPNVNEEYYNNSELAGPGSSFFKNISTSQEPRYGDVSLEL</sequence>
<feature type="compositionally biased region" description="Basic residues" evidence="1">
    <location>
        <begin position="477"/>
        <end position="488"/>
    </location>
</feature>
<dbReference type="FunCoup" id="Q74ZX2">
    <property type="interactions" value="340"/>
</dbReference>
<keyword evidence="3" id="KW-1185">Reference proteome</keyword>
<gene>
    <name evidence="2" type="ORF">AGOS_AGR086C</name>
</gene>
<feature type="compositionally biased region" description="Basic and acidic residues" evidence="1">
    <location>
        <begin position="463"/>
        <end position="476"/>
    </location>
</feature>
<reference evidence="3" key="2">
    <citation type="journal article" date="2013" name="G3 (Bethesda)">
        <title>Genomes of Ashbya fungi isolated from insects reveal four mating-type loci, numerous translocations, lack of transposons, and distinct gene duplications.</title>
        <authorList>
            <person name="Dietrich F.S."/>
            <person name="Voegeli S."/>
            <person name="Kuo S."/>
            <person name="Philippsen P."/>
        </authorList>
    </citation>
    <scope>GENOME REANNOTATION</scope>
    <source>
        <strain evidence="3">ATCC 10895 / CBS 109.51 / FGSC 9923 / NRRL Y-1056</strain>
    </source>
</reference>
<protein>
    <submittedName>
        <fullName evidence="2">AGR086Cp</fullName>
    </submittedName>
</protein>
<feature type="region of interest" description="Disordered" evidence="1">
    <location>
        <begin position="403"/>
        <end position="534"/>
    </location>
</feature>
<proteinExistence type="predicted"/>
<dbReference type="RefSeq" id="NP_986751.2">
    <property type="nucleotide sequence ID" value="NM_211813.2"/>
</dbReference>
<dbReference type="eggNOG" id="ENOG502R9VR">
    <property type="taxonomic scope" value="Eukaryota"/>
</dbReference>
<evidence type="ECO:0000313" key="3">
    <source>
        <dbReference type="Proteomes" id="UP000000591"/>
    </source>
</evidence>
<organism evidence="2 3">
    <name type="scientific">Eremothecium gossypii (strain ATCC 10895 / CBS 109.51 / FGSC 9923 / NRRL Y-1056)</name>
    <name type="common">Yeast</name>
    <name type="synonym">Ashbya gossypii</name>
    <dbReference type="NCBI Taxonomy" id="284811"/>
    <lineage>
        <taxon>Eukaryota</taxon>
        <taxon>Fungi</taxon>
        <taxon>Dikarya</taxon>
        <taxon>Ascomycota</taxon>
        <taxon>Saccharomycotina</taxon>
        <taxon>Saccharomycetes</taxon>
        <taxon>Saccharomycetales</taxon>
        <taxon>Saccharomycetaceae</taxon>
        <taxon>Eremothecium</taxon>
    </lineage>
</organism>
<name>Q74ZX2_EREGS</name>
<dbReference type="HOGENOM" id="CLU_030376_1_0_1"/>